<organism evidence="1">
    <name type="scientific">Lepeophtheirus salmonis</name>
    <name type="common">Salmon louse</name>
    <name type="synonym">Caligus salmonis</name>
    <dbReference type="NCBI Taxonomy" id="72036"/>
    <lineage>
        <taxon>Eukaryota</taxon>
        <taxon>Metazoa</taxon>
        <taxon>Ecdysozoa</taxon>
        <taxon>Arthropoda</taxon>
        <taxon>Crustacea</taxon>
        <taxon>Multicrustacea</taxon>
        <taxon>Hexanauplia</taxon>
        <taxon>Copepoda</taxon>
        <taxon>Siphonostomatoida</taxon>
        <taxon>Caligidae</taxon>
        <taxon>Lepeophtheirus</taxon>
    </lineage>
</organism>
<proteinExistence type="predicted"/>
<sequence>MNIINSKCILKKRYMSSTYYLTNAET</sequence>
<name>A0A0K2UBR9_LEPSM</name>
<reference evidence="1" key="1">
    <citation type="submission" date="2014-05" db="EMBL/GenBank/DDBJ databases">
        <authorList>
            <person name="Chronopoulou M."/>
        </authorList>
    </citation>
    <scope>NUCLEOTIDE SEQUENCE</scope>
    <source>
        <tissue evidence="1">Whole organism</tissue>
    </source>
</reference>
<dbReference type="AlphaFoldDB" id="A0A0K2UBR9"/>
<accession>A0A0K2UBR9</accession>
<evidence type="ECO:0000313" key="1">
    <source>
        <dbReference type="EMBL" id="CDW35146.1"/>
    </source>
</evidence>
<dbReference type="EMBL" id="HACA01017785">
    <property type="protein sequence ID" value="CDW35146.1"/>
    <property type="molecule type" value="Transcribed_RNA"/>
</dbReference>
<protein>
    <submittedName>
        <fullName evidence="1">Uncharacterized protein</fullName>
    </submittedName>
</protein>